<proteinExistence type="predicted"/>
<protein>
    <submittedName>
        <fullName evidence="1">Uncharacterized protein</fullName>
    </submittedName>
</protein>
<organism evidence="1 2">
    <name type="scientific">Zarea fungicola</name>
    <dbReference type="NCBI Taxonomy" id="93591"/>
    <lineage>
        <taxon>Eukaryota</taxon>
        <taxon>Fungi</taxon>
        <taxon>Dikarya</taxon>
        <taxon>Ascomycota</taxon>
        <taxon>Pezizomycotina</taxon>
        <taxon>Sordariomycetes</taxon>
        <taxon>Hypocreomycetidae</taxon>
        <taxon>Hypocreales</taxon>
        <taxon>Cordycipitaceae</taxon>
        <taxon>Zarea</taxon>
    </lineage>
</organism>
<accession>A0ACC1MQP9</accession>
<name>A0ACC1MQP9_9HYPO</name>
<dbReference type="EMBL" id="JANJQO010001843">
    <property type="protein sequence ID" value="KAJ2969028.1"/>
    <property type="molecule type" value="Genomic_DNA"/>
</dbReference>
<dbReference type="Proteomes" id="UP001143910">
    <property type="component" value="Unassembled WGS sequence"/>
</dbReference>
<sequence>METQRLLFLTNAELGQANVHLAVTEWLQTHAPHVELHVCSFASLRPAFAARSGHDGQGNVHFHELSGPTWKQCLFHRPEHQWQEICGLPPTVWSVSRAAPLMPRVVLPWNADELVDLTLQVKGIVQSVDADLVVVDNLFTPGITVCYNLKPRWCVLSPNTYREFILGCQPRYEAAWKHPPTSSFIPYPVPFYMIPAALYHQLQWLKNAKSSWIHENAVYLWEKTKISYSDWGRLQYDPPEDVKIFLPSNSVVDFPFSNVPNHIVSCGPIIRSSAPLEQADPKLAAWLARRPTVYINLGTHVLYDDDTSLNLAGAIKSLLAAAADQGQDLQVLWKVNRGKTDNEIDYSHLYKEACNGNEKQELLIVDWLLAEPSSVLNSGHVICSVNHGGANSYFEAASAGIPQVVLPVWFDTYDFARRVEYFGIGKIGNRRNAPKCKSEELAPVLKQVILGETAKVFVKRAAAMAEACRAKGDGCSGYVYKYSMMQLER</sequence>
<comment type="caution">
    <text evidence="1">The sequence shown here is derived from an EMBL/GenBank/DDBJ whole genome shotgun (WGS) entry which is preliminary data.</text>
</comment>
<reference evidence="1" key="1">
    <citation type="submission" date="2022-08" db="EMBL/GenBank/DDBJ databases">
        <title>Genome Sequence of Lecanicillium fungicola.</title>
        <authorList>
            <person name="Buettner E."/>
        </authorList>
    </citation>
    <scope>NUCLEOTIDE SEQUENCE</scope>
    <source>
        <strain evidence="1">Babe33</strain>
    </source>
</reference>
<keyword evidence="2" id="KW-1185">Reference proteome</keyword>
<evidence type="ECO:0000313" key="2">
    <source>
        <dbReference type="Proteomes" id="UP001143910"/>
    </source>
</evidence>
<evidence type="ECO:0000313" key="1">
    <source>
        <dbReference type="EMBL" id="KAJ2969028.1"/>
    </source>
</evidence>
<gene>
    <name evidence="1" type="ORF">NQ176_g8881</name>
</gene>